<keyword evidence="5" id="KW-1185">Reference proteome</keyword>
<comment type="similarity">
    <text evidence="1">Belongs to the NAD(P)-dependent epimerase/dehydratase family.</text>
</comment>
<reference evidence="4 5" key="1">
    <citation type="submission" date="2024-06" db="EMBL/GenBank/DDBJ databases">
        <title>The Natural Products Discovery Center: Release of the First 8490 Sequenced Strains for Exploring Actinobacteria Biosynthetic Diversity.</title>
        <authorList>
            <person name="Kalkreuter E."/>
            <person name="Kautsar S.A."/>
            <person name="Yang D."/>
            <person name="Bader C.D."/>
            <person name="Teijaro C.N."/>
            <person name="Fluegel L."/>
            <person name="Davis C.M."/>
            <person name="Simpson J.R."/>
            <person name="Lauterbach L."/>
            <person name="Steele A.D."/>
            <person name="Gui C."/>
            <person name="Meng S."/>
            <person name="Li G."/>
            <person name="Viehrig K."/>
            <person name="Ye F."/>
            <person name="Su P."/>
            <person name="Kiefer A.F."/>
            <person name="Nichols A."/>
            <person name="Cepeda A.J."/>
            <person name="Yan W."/>
            <person name="Fan B."/>
            <person name="Jiang Y."/>
            <person name="Adhikari A."/>
            <person name="Zheng C.-J."/>
            <person name="Schuster L."/>
            <person name="Cowan T.M."/>
            <person name="Smanski M.J."/>
            <person name="Chevrette M.G."/>
            <person name="De Carvalho L.P.S."/>
            <person name="Shen B."/>
        </authorList>
    </citation>
    <scope>NUCLEOTIDE SEQUENCE [LARGE SCALE GENOMIC DNA]</scope>
    <source>
        <strain evidence="4 5">NPDC048946</strain>
    </source>
</reference>
<dbReference type="PANTHER" id="PTHR43000">
    <property type="entry name" value="DTDP-D-GLUCOSE 4,6-DEHYDRATASE-RELATED"/>
    <property type="match status" value="1"/>
</dbReference>
<dbReference type="Gene3D" id="3.90.25.10">
    <property type="entry name" value="UDP-galactose 4-epimerase, domain 1"/>
    <property type="match status" value="1"/>
</dbReference>
<evidence type="ECO:0000256" key="1">
    <source>
        <dbReference type="ARBA" id="ARBA00007637"/>
    </source>
</evidence>
<dbReference type="Pfam" id="PF01370">
    <property type="entry name" value="Epimerase"/>
    <property type="match status" value="1"/>
</dbReference>
<dbReference type="EMBL" id="JBEZFP010000010">
    <property type="protein sequence ID" value="MEU8133031.1"/>
    <property type="molecule type" value="Genomic_DNA"/>
</dbReference>
<feature type="compositionally biased region" description="Basic and acidic residues" evidence="2">
    <location>
        <begin position="305"/>
        <end position="330"/>
    </location>
</feature>
<dbReference type="InterPro" id="IPR001509">
    <property type="entry name" value="Epimerase_deHydtase"/>
</dbReference>
<organism evidence="4 5">
    <name type="scientific">Streptodolium elevatio</name>
    <dbReference type="NCBI Taxonomy" id="3157996"/>
    <lineage>
        <taxon>Bacteria</taxon>
        <taxon>Bacillati</taxon>
        <taxon>Actinomycetota</taxon>
        <taxon>Actinomycetes</taxon>
        <taxon>Kitasatosporales</taxon>
        <taxon>Streptomycetaceae</taxon>
        <taxon>Streptodolium</taxon>
    </lineage>
</organism>
<proteinExistence type="inferred from homology"/>
<protein>
    <submittedName>
        <fullName evidence="4">NAD-dependent epimerase/dehydratase family protein</fullName>
    </submittedName>
</protein>
<evidence type="ECO:0000313" key="5">
    <source>
        <dbReference type="Proteomes" id="UP001551482"/>
    </source>
</evidence>
<sequence length="338" mass="35916">MVALLRSAGHPVAVVDNGSGGTSHRLARFAEDPGVRRHDIDICHPTAVADACAAERPWAVVHLAARHFLPSCEGDVRETQHVNVGGTGRLLAAWRAHTPVRFVFASTADVYAPSSGASAERSAVSPRTAYGRSKLAGEHMVRRAGAVRGVGVIVVRPFNLYGPEPTTPHLIPEIYRQMARGDRLRLGDLTTVRDYLHADDAASALVRLLNGTASGTWNLGTGRGTSGHGLLALAGELSGRELTADLDPSKVRANERAHLVADTTRLRRTLPDFRPTTLCEGLRRVLDLPQTSSATPEPVDSEPVGSDRVDSDRLGSDRVDSEPVGSERADLGAVAPGA</sequence>
<evidence type="ECO:0000259" key="3">
    <source>
        <dbReference type="Pfam" id="PF01370"/>
    </source>
</evidence>
<feature type="domain" description="NAD-dependent epimerase/dehydratase" evidence="3">
    <location>
        <begin position="2"/>
        <end position="220"/>
    </location>
</feature>
<dbReference type="Proteomes" id="UP001551482">
    <property type="component" value="Unassembled WGS sequence"/>
</dbReference>
<evidence type="ECO:0000313" key="4">
    <source>
        <dbReference type="EMBL" id="MEU8133031.1"/>
    </source>
</evidence>
<evidence type="ECO:0000256" key="2">
    <source>
        <dbReference type="SAM" id="MobiDB-lite"/>
    </source>
</evidence>
<dbReference type="RefSeq" id="WP_358349839.1">
    <property type="nucleotide sequence ID" value="NZ_JBEZFP010000010.1"/>
</dbReference>
<dbReference type="Gene3D" id="3.40.50.720">
    <property type="entry name" value="NAD(P)-binding Rossmann-like Domain"/>
    <property type="match status" value="1"/>
</dbReference>
<gene>
    <name evidence="4" type="ORF">AB0C36_05935</name>
</gene>
<feature type="region of interest" description="Disordered" evidence="2">
    <location>
        <begin position="287"/>
        <end position="338"/>
    </location>
</feature>
<dbReference type="SUPFAM" id="SSF51735">
    <property type="entry name" value="NAD(P)-binding Rossmann-fold domains"/>
    <property type="match status" value="1"/>
</dbReference>
<name>A0ABV3DBB4_9ACTN</name>
<comment type="caution">
    <text evidence="4">The sequence shown here is derived from an EMBL/GenBank/DDBJ whole genome shotgun (WGS) entry which is preliminary data.</text>
</comment>
<accession>A0ABV3DBB4</accession>
<dbReference type="InterPro" id="IPR036291">
    <property type="entry name" value="NAD(P)-bd_dom_sf"/>
</dbReference>